<keyword evidence="3" id="KW-1185">Reference proteome</keyword>
<evidence type="ECO:0008006" key="4">
    <source>
        <dbReference type="Google" id="ProtNLM"/>
    </source>
</evidence>
<sequence length="293" mass="32287">MKKLFTRLASVTLFLLCLSAAFTHTARAQHAGTWQFTVSPNLHIPFSMESEVTVLNITETFDLGLGDFLSLDQAFSGGFRLEGRRNDWGYFVDLSFTYAEDSRTARNYPLPPVLANVINTQFNPPVPVPAGTPVSAGILASGSSLSVDVGVLYRVWESEMRGGVRYYAEPSVAFRFGSIRSELDFELDLADIPVVRTKLDVSDNPGKAVIGLNLGIETEGRWDASLRTVTGTSVVSAEDHFSIRITPGAAYRLSDSMALNLNYDFHYLTYERRNNIGLKQTQHALSIGLTATF</sequence>
<evidence type="ECO:0000313" key="3">
    <source>
        <dbReference type="Proteomes" id="UP000254808"/>
    </source>
</evidence>
<keyword evidence="1" id="KW-0732">Signal</keyword>
<feature type="signal peptide" evidence="1">
    <location>
        <begin position="1"/>
        <end position="28"/>
    </location>
</feature>
<gene>
    <name evidence="2" type="ORF">CYPRO_3278</name>
</gene>
<dbReference type="KEGG" id="cprv:CYPRO_3278"/>
<dbReference type="EMBL" id="CP027806">
    <property type="protein sequence ID" value="AXJ02511.1"/>
    <property type="molecule type" value="Genomic_DNA"/>
</dbReference>
<name>A0A345UPV9_9BACT</name>
<evidence type="ECO:0000256" key="1">
    <source>
        <dbReference type="SAM" id="SignalP"/>
    </source>
</evidence>
<proteinExistence type="predicted"/>
<accession>A0A345UPV9</accession>
<evidence type="ECO:0000313" key="2">
    <source>
        <dbReference type="EMBL" id="AXJ02511.1"/>
    </source>
</evidence>
<dbReference type="Proteomes" id="UP000254808">
    <property type="component" value="Chromosome"/>
</dbReference>
<feature type="chain" id="PRO_5016766395" description="Outer membrane protein beta-barrel domain-containing protein" evidence="1">
    <location>
        <begin position="29"/>
        <end position="293"/>
    </location>
</feature>
<dbReference type="RefSeq" id="WP_114985590.1">
    <property type="nucleotide sequence ID" value="NZ_CP027806.1"/>
</dbReference>
<reference evidence="2 3" key="1">
    <citation type="submission" date="2018-03" db="EMBL/GenBank/DDBJ databases">
        <title>Phenotypic and genomic properties of Cyclonatronum proteinivorum gen. nov., sp. nov., a haloalkaliphilic bacteroidete from soda lakes possessing Na+-translocating rhodopsin.</title>
        <authorList>
            <person name="Toshchakov S.V."/>
            <person name="Korzhenkov A."/>
            <person name="Samarov N.I."/>
            <person name="Kublanov I.V."/>
            <person name="Muntyan M.S."/>
            <person name="Sorokin D.Y."/>
        </authorList>
    </citation>
    <scope>NUCLEOTIDE SEQUENCE [LARGE SCALE GENOMIC DNA]</scope>
    <source>
        <strain evidence="2 3">Omega</strain>
    </source>
</reference>
<organism evidence="2 3">
    <name type="scientific">Cyclonatronum proteinivorum</name>
    <dbReference type="NCBI Taxonomy" id="1457365"/>
    <lineage>
        <taxon>Bacteria</taxon>
        <taxon>Pseudomonadati</taxon>
        <taxon>Balneolota</taxon>
        <taxon>Balneolia</taxon>
        <taxon>Balneolales</taxon>
        <taxon>Cyclonatronaceae</taxon>
        <taxon>Cyclonatronum</taxon>
    </lineage>
</organism>
<protein>
    <recommendedName>
        <fullName evidence="4">Outer membrane protein beta-barrel domain-containing protein</fullName>
    </recommendedName>
</protein>
<dbReference type="AlphaFoldDB" id="A0A345UPV9"/>